<dbReference type="PROSITE" id="PS51257">
    <property type="entry name" value="PROKAR_LIPOPROTEIN"/>
    <property type="match status" value="1"/>
</dbReference>
<sequence>MNKPFLILLITLIVFSGCNTRKYFKPAKYQIRGEASFSNRLQESIVSSNRNGAVLKNGAVIGRDGLTQLRIGKNFNYASSFLNESQGFFILAQDCLNKIDKKTSKSKVAKSEETELKLKGVGSEVQDKACHQVELIGSNPNASQKSIVIPLETFALSASVKGNLLAVVLADNSANLYDITSQKLLFSEKGSPSTTMNSLMAMPIFMDTVVVFPMLDGRLLVVDYVHGTPTPIRNIVINSEKFFNNITYLIVDGNNMIASTGKRILSVVSGQEFNYDGDIVDLLYDKGTLYALTLDGQILQMDKSLRELNSVKLPFASLNTIVLNHNKLYSLEKRGYVIEVDLNNFNSYNIYKIPSIGSFKLFSSNRLDKGVFYDKNRVYYDRYYLDYNHFKPKLYPVVEKPASKKSQKGEKGNAPIYLQERHKAKEKPLEEKIKPTQGNSGFEEDEVKANQRDMEPINNQNNANNENKVGNENNATQQGVKENQENKNAPTLKENNEKGTENTPVSKESNAFKEVPKLSPREEKRRLKEEKKRAKAAQRAREFEQRAKEQQERDEKELEERKKALKAK</sequence>
<accession>K7Z0N4</accession>
<evidence type="ECO:0000259" key="2">
    <source>
        <dbReference type="Pfam" id="PF15437"/>
    </source>
</evidence>
<dbReference type="Pfam" id="PF15437">
    <property type="entry name" value="PGBA_C"/>
    <property type="match status" value="1"/>
</dbReference>
<dbReference type="InterPro" id="IPR015943">
    <property type="entry name" value="WD40/YVTN_repeat-like_dom_sf"/>
</dbReference>
<dbReference type="PATRIC" id="fig|1055532.3.peg.565"/>
<feature type="region of interest" description="Disordered" evidence="1">
    <location>
        <begin position="400"/>
        <end position="568"/>
    </location>
</feature>
<reference evidence="3 4" key="1">
    <citation type="journal article" date="2015" name="Genome Announc.">
        <title>Complete Genome Sequences of Two Helicobacter pylori Strains from a Canadian Arctic Aboriginal Community.</title>
        <authorList>
            <person name="Kersulyte D."/>
            <person name="Bertoli M.T."/>
            <person name="Tamma S."/>
            <person name="Keelan M."/>
            <person name="Munday R."/>
            <person name="Geary J."/>
            <person name="Veldhuyzen van Zanten S."/>
            <person name="Goodman K.J."/>
            <person name="Berg D.E."/>
        </authorList>
    </citation>
    <scope>NUCLEOTIDE SEQUENCE [LARGE SCALE GENOMIC DNA]</scope>
    <source>
        <strain evidence="3">Aklavik86</strain>
    </source>
</reference>
<dbReference type="Gene3D" id="2.130.10.10">
    <property type="entry name" value="YVTN repeat-like/Quinoprotein amine dehydrogenase"/>
    <property type="match status" value="1"/>
</dbReference>
<dbReference type="InterPro" id="IPR032737">
    <property type="entry name" value="PGBA_C"/>
</dbReference>
<feature type="compositionally biased region" description="Basic and acidic residues" evidence="1">
    <location>
        <begin position="419"/>
        <end position="434"/>
    </location>
</feature>
<organism evidence="3 4">
    <name type="scientific">Helicobacter pylori Aklavik86</name>
    <dbReference type="NCBI Taxonomy" id="1055532"/>
    <lineage>
        <taxon>Bacteria</taxon>
        <taxon>Pseudomonadati</taxon>
        <taxon>Campylobacterota</taxon>
        <taxon>Epsilonproteobacteria</taxon>
        <taxon>Campylobacterales</taxon>
        <taxon>Helicobacteraceae</taxon>
        <taxon>Helicobacter</taxon>
    </lineage>
</organism>
<protein>
    <recommendedName>
        <fullName evidence="2">Plasminogen-binding protein PgbA C-terminal domain-containing protein</fullName>
    </recommendedName>
</protein>
<dbReference type="AlphaFoldDB" id="K7Z0N4"/>
<dbReference type="Proteomes" id="UP000010078">
    <property type="component" value="Chromosome"/>
</dbReference>
<dbReference type="KEGG" id="hpyk:HPAKL86_02740"/>
<name>K7Z0N4_HELPX</name>
<gene>
    <name evidence="3" type="ORF">HPAKL86_02740</name>
</gene>
<evidence type="ECO:0000313" key="4">
    <source>
        <dbReference type="Proteomes" id="UP000010078"/>
    </source>
</evidence>
<feature type="compositionally biased region" description="Polar residues" evidence="1">
    <location>
        <begin position="475"/>
        <end position="489"/>
    </location>
</feature>
<feature type="compositionally biased region" description="Low complexity" evidence="1">
    <location>
        <begin position="458"/>
        <end position="474"/>
    </location>
</feature>
<evidence type="ECO:0000256" key="1">
    <source>
        <dbReference type="SAM" id="MobiDB-lite"/>
    </source>
</evidence>
<dbReference type="RefSeq" id="WP_015086948.1">
    <property type="nucleotide sequence ID" value="NC_019563.1"/>
</dbReference>
<dbReference type="InterPro" id="IPR011047">
    <property type="entry name" value="Quinoprotein_ADH-like_sf"/>
</dbReference>
<dbReference type="EMBL" id="CP003476">
    <property type="protein sequence ID" value="AFX89560.1"/>
    <property type="molecule type" value="Genomic_DNA"/>
</dbReference>
<dbReference type="HOGENOM" id="CLU_029340_1_0_7"/>
<proteinExistence type="predicted"/>
<feature type="compositionally biased region" description="Basic and acidic residues" evidence="1">
    <location>
        <begin position="510"/>
        <end position="532"/>
    </location>
</feature>
<evidence type="ECO:0000313" key="3">
    <source>
        <dbReference type="EMBL" id="AFX89560.1"/>
    </source>
</evidence>
<feature type="domain" description="Plasminogen-binding protein PgbA C-terminal" evidence="2">
    <location>
        <begin position="500"/>
        <end position="567"/>
    </location>
</feature>
<feature type="compositionally biased region" description="Basic and acidic residues" evidence="1">
    <location>
        <begin position="539"/>
        <end position="562"/>
    </location>
</feature>
<dbReference type="SUPFAM" id="SSF50998">
    <property type="entry name" value="Quinoprotein alcohol dehydrogenase-like"/>
    <property type="match status" value="1"/>
</dbReference>